<dbReference type="GO" id="GO:0010468">
    <property type="term" value="P:regulation of gene expression"/>
    <property type="evidence" value="ECO:0007669"/>
    <property type="project" value="TreeGrafter"/>
</dbReference>
<feature type="domain" description="C2H2-type" evidence="9">
    <location>
        <begin position="262"/>
        <end position="289"/>
    </location>
</feature>
<dbReference type="SUPFAM" id="SSF57667">
    <property type="entry name" value="beta-beta-alpha zinc fingers"/>
    <property type="match status" value="6"/>
</dbReference>
<evidence type="ECO:0000259" key="9">
    <source>
        <dbReference type="PROSITE" id="PS50157"/>
    </source>
</evidence>
<keyword evidence="3" id="KW-0479">Metal-binding</keyword>
<comment type="similarity">
    <text evidence="2">Belongs to the krueppel C2H2-type zinc-finger protein family.</text>
</comment>
<dbReference type="PANTHER" id="PTHR16515:SF49">
    <property type="entry name" value="GASTRULA ZINC FINGER PROTEIN XLCGF49.1-LIKE-RELATED"/>
    <property type="match status" value="1"/>
</dbReference>
<dbReference type="AlphaFoldDB" id="A0AAV7PV03"/>
<dbReference type="FunFam" id="3.30.160.60:FF:000038">
    <property type="entry name" value="Zinc finger protein 624"/>
    <property type="match status" value="1"/>
</dbReference>
<feature type="domain" description="C2H2-type" evidence="9">
    <location>
        <begin position="673"/>
        <end position="700"/>
    </location>
</feature>
<dbReference type="PANTHER" id="PTHR16515">
    <property type="entry name" value="PR DOMAIN ZINC FINGER PROTEIN"/>
    <property type="match status" value="1"/>
</dbReference>
<protein>
    <recommendedName>
        <fullName evidence="9">C2H2-type domain-containing protein</fullName>
    </recommendedName>
</protein>
<evidence type="ECO:0000313" key="11">
    <source>
        <dbReference type="Proteomes" id="UP001066276"/>
    </source>
</evidence>
<keyword evidence="11" id="KW-1185">Reference proteome</keyword>
<dbReference type="Proteomes" id="UP001066276">
    <property type="component" value="Chromosome 7"/>
</dbReference>
<dbReference type="GO" id="GO:0008270">
    <property type="term" value="F:zinc ion binding"/>
    <property type="evidence" value="ECO:0007669"/>
    <property type="project" value="UniProtKB-KW"/>
</dbReference>
<evidence type="ECO:0000256" key="2">
    <source>
        <dbReference type="ARBA" id="ARBA00006991"/>
    </source>
</evidence>
<dbReference type="EMBL" id="JANPWB010000011">
    <property type="protein sequence ID" value="KAJ1131107.1"/>
    <property type="molecule type" value="Genomic_DNA"/>
</dbReference>
<keyword evidence="6" id="KW-0862">Zinc</keyword>
<dbReference type="PROSITE" id="PS50157">
    <property type="entry name" value="ZINC_FINGER_C2H2_2"/>
    <property type="match status" value="11"/>
</dbReference>
<dbReference type="SMART" id="SM00355">
    <property type="entry name" value="ZnF_C2H2"/>
    <property type="match status" value="11"/>
</dbReference>
<feature type="domain" description="C2H2-type" evidence="9">
    <location>
        <begin position="182"/>
        <end position="209"/>
    </location>
</feature>
<dbReference type="InterPro" id="IPR036236">
    <property type="entry name" value="Znf_C2H2_sf"/>
</dbReference>
<evidence type="ECO:0000256" key="4">
    <source>
        <dbReference type="ARBA" id="ARBA00022737"/>
    </source>
</evidence>
<comment type="caution">
    <text evidence="10">The sequence shown here is derived from an EMBL/GenBank/DDBJ whole genome shotgun (WGS) entry which is preliminary data.</text>
</comment>
<feature type="domain" description="C2H2-type" evidence="9">
    <location>
        <begin position="757"/>
        <end position="780"/>
    </location>
</feature>
<dbReference type="InterPro" id="IPR050331">
    <property type="entry name" value="Zinc_finger"/>
</dbReference>
<dbReference type="GO" id="GO:0005634">
    <property type="term" value="C:nucleus"/>
    <property type="evidence" value="ECO:0007669"/>
    <property type="project" value="UniProtKB-SubCell"/>
</dbReference>
<dbReference type="FunFam" id="3.30.160.60:FF:000557">
    <property type="entry name" value="zinc finger and SCAN domain-containing protein 29"/>
    <property type="match status" value="3"/>
</dbReference>
<proteinExistence type="inferred from homology"/>
<keyword evidence="7" id="KW-0539">Nucleus</keyword>
<dbReference type="Gene3D" id="3.30.160.60">
    <property type="entry name" value="Classic Zinc Finger"/>
    <property type="match status" value="10"/>
</dbReference>
<feature type="domain" description="C2H2-type" evidence="9">
    <location>
        <begin position="126"/>
        <end position="153"/>
    </location>
</feature>
<evidence type="ECO:0000256" key="8">
    <source>
        <dbReference type="PROSITE-ProRule" id="PRU00042"/>
    </source>
</evidence>
<sequence>MAAFRSCLKETKCVQKTPCPSLRSSRGRNGPRVIASTQLAMFAHSTVEEKETKLKICPVTIPKHVLCLPRHEKYRMHQGINSQSENEAAANFHEKLEAPDIKAVKVKDELEESVAQPVSPILEGEFQCTFCLETFQYVSELMFHEQMHGTKSRFQCQICSRHFQCTSNLKDHYNVHTGERPYRCDYCDKSFTQSSSLITHKRTHVDEKPHKCDICDKAFNDASNLFNHRQLHRLRGHNGDETVCKMEIKTEDEDQGLSEKPNICTFCAKCFKRGSDLRDHERIHTGERPYVCGICGKNFTQSSVLTGHMRIHTGERPFYCDTCGKSFNNSSNFKKHQRTHLFNNVLENTLAEARVTIPQTQPLRYVNGIELPLEQTTLLPGHGIALNSVDLLLKSERVEAVGDLVVRKIASLDAHNLDNASSMNHTDTTHLMNAVEEQTGALGSGGKPMMVLKKPVESQRDAGYHQPELTYKLVPYGAKEHSLSLVIPTTSKEIQLKQKLIDSLGLKNVNGTDVSQLRKKNLTTWEGPKMQNGSCKPANQPAVNGTIHSTVDNRQSLKCPSLCQQNVPAEGTAAELSDMSDCNLQGVLIGLYGKGVASTCGGNYQVDTTCTLKNIQESLATKESGSVPERTVSLIEQERIDNQTFEYLKQKEIPPNRMCLVVPQNAIAECKPYICFVCPKRFKRATDLKEHLRVHTGERPFVCRVCNKAFTQSSALSTHQRIHTGEKPFQCEVCHKRFNNSSNFSKHKRVHFRERPHKCTLCGKTFQEKRRVDRHMKTVHLLLG</sequence>
<dbReference type="FunFam" id="3.30.160.60:FF:000100">
    <property type="entry name" value="Zinc finger 45-like"/>
    <property type="match status" value="1"/>
</dbReference>
<accession>A0AAV7PV03</accession>
<dbReference type="FunFam" id="3.30.160.60:FF:000688">
    <property type="entry name" value="zinc finger protein 197 isoform X1"/>
    <property type="match status" value="1"/>
</dbReference>
<dbReference type="PROSITE" id="PS00028">
    <property type="entry name" value="ZINC_FINGER_C2H2_1"/>
    <property type="match status" value="11"/>
</dbReference>
<reference evidence="10" key="1">
    <citation type="journal article" date="2022" name="bioRxiv">
        <title>Sequencing and chromosome-scale assembly of the giantPleurodeles waltlgenome.</title>
        <authorList>
            <person name="Brown T."/>
            <person name="Elewa A."/>
            <person name="Iarovenko S."/>
            <person name="Subramanian E."/>
            <person name="Araus A.J."/>
            <person name="Petzold A."/>
            <person name="Susuki M."/>
            <person name="Suzuki K.-i.T."/>
            <person name="Hayashi T."/>
            <person name="Toyoda A."/>
            <person name="Oliveira C."/>
            <person name="Osipova E."/>
            <person name="Leigh N.D."/>
            <person name="Simon A."/>
            <person name="Yun M.H."/>
        </authorList>
    </citation>
    <scope>NUCLEOTIDE SEQUENCE</scope>
    <source>
        <strain evidence="10">20211129_DDA</strain>
        <tissue evidence="10">Liver</tissue>
    </source>
</reference>
<feature type="domain" description="C2H2-type" evidence="9">
    <location>
        <begin position="729"/>
        <end position="756"/>
    </location>
</feature>
<feature type="domain" description="C2H2-type" evidence="9">
    <location>
        <begin position="290"/>
        <end position="317"/>
    </location>
</feature>
<feature type="domain" description="C2H2-type" evidence="9">
    <location>
        <begin position="154"/>
        <end position="181"/>
    </location>
</feature>
<feature type="domain" description="C2H2-type" evidence="9">
    <location>
        <begin position="701"/>
        <end position="728"/>
    </location>
</feature>
<organism evidence="10 11">
    <name type="scientific">Pleurodeles waltl</name>
    <name type="common">Iberian ribbed newt</name>
    <dbReference type="NCBI Taxonomy" id="8319"/>
    <lineage>
        <taxon>Eukaryota</taxon>
        <taxon>Metazoa</taxon>
        <taxon>Chordata</taxon>
        <taxon>Craniata</taxon>
        <taxon>Vertebrata</taxon>
        <taxon>Euteleostomi</taxon>
        <taxon>Amphibia</taxon>
        <taxon>Batrachia</taxon>
        <taxon>Caudata</taxon>
        <taxon>Salamandroidea</taxon>
        <taxon>Salamandridae</taxon>
        <taxon>Pleurodelinae</taxon>
        <taxon>Pleurodeles</taxon>
    </lineage>
</organism>
<evidence type="ECO:0000256" key="6">
    <source>
        <dbReference type="ARBA" id="ARBA00022833"/>
    </source>
</evidence>
<gene>
    <name evidence="10" type="ORF">NDU88_009450</name>
</gene>
<feature type="domain" description="C2H2-type" evidence="9">
    <location>
        <begin position="318"/>
        <end position="340"/>
    </location>
</feature>
<evidence type="ECO:0000256" key="3">
    <source>
        <dbReference type="ARBA" id="ARBA00022723"/>
    </source>
</evidence>
<dbReference type="InterPro" id="IPR013087">
    <property type="entry name" value="Znf_C2H2_type"/>
</dbReference>
<dbReference type="FunFam" id="3.30.160.60:FF:000624">
    <property type="entry name" value="zinc finger protein 697"/>
    <property type="match status" value="2"/>
</dbReference>
<feature type="domain" description="C2H2-type" evidence="9">
    <location>
        <begin position="210"/>
        <end position="242"/>
    </location>
</feature>
<dbReference type="Pfam" id="PF00096">
    <property type="entry name" value="zf-C2H2"/>
    <property type="match status" value="7"/>
</dbReference>
<evidence type="ECO:0000313" key="10">
    <source>
        <dbReference type="EMBL" id="KAJ1131107.1"/>
    </source>
</evidence>
<evidence type="ECO:0000256" key="1">
    <source>
        <dbReference type="ARBA" id="ARBA00004123"/>
    </source>
</evidence>
<keyword evidence="4" id="KW-0677">Repeat</keyword>
<keyword evidence="5 8" id="KW-0863">Zinc-finger</keyword>
<evidence type="ECO:0000256" key="5">
    <source>
        <dbReference type="ARBA" id="ARBA00022771"/>
    </source>
</evidence>
<comment type="subcellular location">
    <subcellularLocation>
        <location evidence="1">Nucleus</location>
    </subcellularLocation>
</comment>
<dbReference type="FunFam" id="3.30.160.60:FF:000072">
    <property type="entry name" value="zinc finger protein 143 isoform X1"/>
    <property type="match status" value="1"/>
</dbReference>
<name>A0AAV7PV03_PLEWA</name>
<evidence type="ECO:0000256" key="7">
    <source>
        <dbReference type="ARBA" id="ARBA00023242"/>
    </source>
</evidence>